<dbReference type="GO" id="GO:0006412">
    <property type="term" value="P:translation"/>
    <property type="evidence" value="ECO:0007669"/>
    <property type="project" value="UniProtKB-UniRule"/>
</dbReference>
<evidence type="ECO:0000256" key="7">
    <source>
        <dbReference type="SAM" id="MobiDB-lite"/>
    </source>
</evidence>
<keyword evidence="2 6" id="KW-0547">Nucleotide-binding</keyword>
<reference evidence="9" key="1">
    <citation type="journal article" date="2020" name="mSystems">
        <title>Genome- and Community-Level Interaction Insights into Carbon Utilization and Element Cycling Functions of Hydrothermarchaeota in Hydrothermal Sediment.</title>
        <authorList>
            <person name="Zhou Z."/>
            <person name="Liu Y."/>
            <person name="Xu W."/>
            <person name="Pan J."/>
            <person name="Luo Z.H."/>
            <person name="Li M."/>
        </authorList>
    </citation>
    <scope>NUCLEOTIDE SEQUENCE [LARGE SCALE GENOMIC DNA]</scope>
    <source>
        <strain evidence="9">SpSt-1116</strain>
    </source>
</reference>
<comment type="similarity">
    <text evidence="6">Belongs to the GatB/GatE family. GatE subfamily.</text>
</comment>
<comment type="catalytic activity">
    <reaction evidence="5 6">
        <text>L-glutamyl-tRNA(Gln) + L-glutamine + ATP + H2O = L-glutaminyl-tRNA(Gln) + L-glutamate + ADP + phosphate + H(+)</text>
        <dbReference type="Rhea" id="RHEA:17521"/>
        <dbReference type="Rhea" id="RHEA-COMP:9681"/>
        <dbReference type="Rhea" id="RHEA-COMP:9684"/>
        <dbReference type="ChEBI" id="CHEBI:15377"/>
        <dbReference type="ChEBI" id="CHEBI:15378"/>
        <dbReference type="ChEBI" id="CHEBI:29985"/>
        <dbReference type="ChEBI" id="CHEBI:30616"/>
        <dbReference type="ChEBI" id="CHEBI:43474"/>
        <dbReference type="ChEBI" id="CHEBI:58359"/>
        <dbReference type="ChEBI" id="CHEBI:78520"/>
        <dbReference type="ChEBI" id="CHEBI:78521"/>
        <dbReference type="ChEBI" id="CHEBI:456216"/>
    </reaction>
</comment>
<evidence type="ECO:0000256" key="1">
    <source>
        <dbReference type="ARBA" id="ARBA00022598"/>
    </source>
</evidence>
<evidence type="ECO:0000256" key="6">
    <source>
        <dbReference type="HAMAP-Rule" id="MF_00588"/>
    </source>
</evidence>
<sequence>MVECSWRELGLKVGLEIHQQLATKNKLFCMCPTTVEGDEEITFRRKLRPARSELGEVDIAAYFEWKKGRTYEYHAPKNTTCLVEADEEPPHPINTEALLIALGIAKALNSTPVDEVHVMRKIVIDGSNTTGFQRTALVALGGSVEVEGKTIRIQTVCLEEDAARKIGEEDMVTHYGLERLGVPLIEISTAPDMETPEEVERVAFKIGQLLRLTGRVRRGIGTIRQDLNISIKGGAKVEVKGVQELRLLPKVVYNEAVRQLKLLEIKDELRKRGLSKDDIAFEPVDVTEALKGSKSSLVKRLLSKPRARAYAVKLPKMRGILGTELQPNKRFGTEVADYARFWGGVAGLIHRDELPGYGIAEGELNSMLSMLHADESDSFIMVIDEPEKALNGLKAAIDRIKDAFEGVPRETRAAEPDGTTRFMRPQPGAARMYPETDIPPLEITSQLLLEAEKCKPLEPEAKLKELIEAYGLSRQLAEQVLLDEKMPLIEELMRMYHGKIEATVIASTLTGALRALKREGCPVENLQHHHFEQVFDLIAKEIVSKEAVPDLLGELAKNPSAKAIEVVEKRGLRALSREEVESIISAVIEENLETIRSRGKASMGLIVGRVMSKVRGRVDGKLVAEIVKKKLEETLKGC</sequence>
<dbReference type="Pfam" id="PF02938">
    <property type="entry name" value="GAD"/>
    <property type="match status" value="1"/>
</dbReference>
<evidence type="ECO:0000256" key="3">
    <source>
        <dbReference type="ARBA" id="ARBA00022840"/>
    </source>
</evidence>
<dbReference type="Gene3D" id="1.10.10.410">
    <property type="match status" value="1"/>
</dbReference>
<dbReference type="PANTHER" id="PTHR11659:SF2">
    <property type="entry name" value="GLUTAMYL-TRNA(GLN) AMIDOTRANSFERASE SUBUNIT E"/>
    <property type="match status" value="1"/>
</dbReference>
<dbReference type="InterPro" id="IPR042114">
    <property type="entry name" value="GatB_C_1"/>
</dbReference>
<dbReference type="Pfam" id="PF02637">
    <property type="entry name" value="GatB_Yqey"/>
    <property type="match status" value="1"/>
</dbReference>
<keyword evidence="4 6" id="KW-0648">Protein biosynthesis</keyword>
<dbReference type="GO" id="GO:0050567">
    <property type="term" value="F:glutaminyl-tRNA synthase (glutamine-hydrolyzing) activity"/>
    <property type="evidence" value="ECO:0007669"/>
    <property type="project" value="UniProtKB-UniRule"/>
</dbReference>
<comment type="function">
    <text evidence="6">Allows the formation of correctly charged Gln-tRNA(Gln) through the transamidation of misacylated Glu-tRNA(Gln) in organisms which lack glutaminyl-tRNA synthetase. The reaction takes place in the presence of glutamine and ATP through an activated gamma-phospho-Glu-tRNA(Gln). The GatDE system is specific for glutamate and does not act on aspartate.</text>
</comment>
<dbReference type="HAMAP" id="MF_00588">
    <property type="entry name" value="GatE"/>
    <property type="match status" value="1"/>
</dbReference>
<evidence type="ECO:0000256" key="5">
    <source>
        <dbReference type="ARBA" id="ARBA00047913"/>
    </source>
</evidence>
<dbReference type="GO" id="GO:0070681">
    <property type="term" value="P:glutaminyl-tRNAGln biosynthesis via transamidation"/>
    <property type="evidence" value="ECO:0007669"/>
    <property type="project" value="TreeGrafter"/>
</dbReference>
<dbReference type="InterPro" id="IPR004115">
    <property type="entry name" value="GAD-like_sf"/>
</dbReference>
<dbReference type="EC" id="6.3.5.-" evidence="6"/>
<comment type="subunit">
    <text evidence="6">Heterodimer of GatD and GatE.</text>
</comment>
<gene>
    <name evidence="6 9" type="primary">gatE</name>
    <name evidence="9" type="ORF">ENM78_03880</name>
</gene>
<proteinExistence type="inferred from homology"/>
<dbReference type="EMBL" id="DRZC01000055">
    <property type="protein sequence ID" value="HHQ80576.1"/>
    <property type="molecule type" value="Genomic_DNA"/>
</dbReference>
<evidence type="ECO:0000256" key="2">
    <source>
        <dbReference type="ARBA" id="ARBA00022741"/>
    </source>
</evidence>
<dbReference type="GO" id="GO:0016740">
    <property type="term" value="F:transferase activity"/>
    <property type="evidence" value="ECO:0007669"/>
    <property type="project" value="UniProtKB-KW"/>
</dbReference>
<comment type="caution">
    <text evidence="9">The sequence shown here is derived from an EMBL/GenBank/DDBJ whole genome shotgun (WGS) entry which is preliminary data.</text>
</comment>
<dbReference type="InterPro" id="IPR018027">
    <property type="entry name" value="Asn/Gln_amidotransferase"/>
</dbReference>
<dbReference type="SMART" id="SM00845">
    <property type="entry name" value="GatB_Yqey"/>
    <property type="match status" value="1"/>
</dbReference>
<dbReference type="PANTHER" id="PTHR11659">
    <property type="entry name" value="GLUTAMYL-TRNA GLN AMIDOTRANSFERASE SUBUNIT B MITOCHONDRIAL AND PROKARYOTIC PET112-RELATED"/>
    <property type="match status" value="1"/>
</dbReference>
<keyword evidence="3 6" id="KW-0067">ATP-binding</keyword>
<dbReference type="InterPro" id="IPR006075">
    <property type="entry name" value="Asn/Gln-tRNA_Trfase_suB/E_cat"/>
</dbReference>
<dbReference type="Gene3D" id="3.30.1360.30">
    <property type="entry name" value="GAD-like domain"/>
    <property type="match status" value="1"/>
</dbReference>
<accession>A0A7J3ZKD2</accession>
<dbReference type="AlphaFoldDB" id="A0A7J3ZKD2"/>
<dbReference type="Gene3D" id="1.10.150.380">
    <property type="entry name" value="GatB domain, N-terminal subdomain"/>
    <property type="match status" value="1"/>
</dbReference>
<keyword evidence="1 6" id="KW-0436">Ligase</keyword>
<protein>
    <recommendedName>
        <fullName evidence="6">Glutamyl-tRNA(Gln) amidotransferase subunit E</fullName>
        <shortName evidence="6">Glu-ADT subunit E</shortName>
        <ecNumber evidence="6">6.3.5.-</ecNumber>
    </recommendedName>
</protein>
<dbReference type="GO" id="GO:0005524">
    <property type="term" value="F:ATP binding"/>
    <property type="evidence" value="ECO:0007669"/>
    <property type="project" value="UniProtKB-KW"/>
</dbReference>
<dbReference type="SUPFAM" id="SSF89095">
    <property type="entry name" value="GatB/YqeY motif"/>
    <property type="match status" value="1"/>
</dbReference>
<dbReference type="InterPro" id="IPR014746">
    <property type="entry name" value="Gln_synth/guanido_kin_cat_dom"/>
</dbReference>
<evidence type="ECO:0000313" key="9">
    <source>
        <dbReference type="EMBL" id="HHQ80576.1"/>
    </source>
</evidence>
<dbReference type="InterPro" id="IPR023168">
    <property type="entry name" value="GatB_Yqey_C_2"/>
</dbReference>
<feature type="domain" description="Asn/Gln amidotransferase" evidence="8">
    <location>
        <begin position="487"/>
        <end position="631"/>
    </location>
</feature>
<keyword evidence="9" id="KW-0808">Transferase</keyword>
<dbReference type="NCBIfam" id="TIGR00134">
    <property type="entry name" value="gatE_arch"/>
    <property type="match status" value="1"/>
</dbReference>
<evidence type="ECO:0000256" key="4">
    <source>
        <dbReference type="ARBA" id="ARBA00022917"/>
    </source>
</evidence>
<dbReference type="GO" id="GO:0004812">
    <property type="term" value="F:aminoacyl-tRNA ligase activity"/>
    <property type="evidence" value="ECO:0007669"/>
    <property type="project" value="InterPro"/>
</dbReference>
<dbReference type="NCBIfam" id="NF003107">
    <property type="entry name" value="PRK04028.1"/>
    <property type="match status" value="1"/>
</dbReference>
<dbReference type="Pfam" id="PF02934">
    <property type="entry name" value="GatB_N"/>
    <property type="match status" value="1"/>
</dbReference>
<feature type="region of interest" description="Disordered" evidence="7">
    <location>
        <begin position="414"/>
        <end position="435"/>
    </location>
</feature>
<dbReference type="SUPFAM" id="SSF55931">
    <property type="entry name" value="Glutamine synthetase/guanido kinase"/>
    <property type="match status" value="1"/>
</dbReference>
<dbReference type="InterPro" id="IPR029351">
    <property type="entry name" value="GAD_dom"/>
</dbReference>
<dbReference type="InterPro" id="IPR017959">
    <property type="entry name" value="Asn/Gln-tRNA_amidoTrfase_suB/E"/>
</dbReference>
<dbReference type="InterPro" id="IPR003789">
    <property type="entry name" value="Asn/Gln_tRNA_amidoTrase-B-like"/>
</dbReference>
<dbReference type="GO" id="GO:0005737">
    <property type="term" value="C:cytoplasm"/>
    <property type="evidence" value="ECO:0007669"/>
    <property type="project" value="InterPro"/>
</dbReference>
<dbReference type="InterPro" id="IPR004414">
    <property type="entry name" value="GatE"/>
</dbReference>
<name>A0A7J3ZKD2_9CREN</name>
<evidence type="ECO:0000259" key="8">
    <source>
        <dbReference type="SMART" id="SM00845"/>
    </source>
</evidence>
<dbReference type="SUPFAM" id="SSF55261">
    <property type="entry name" value="GAD domain-like"/>
    <property type="match status" value="1"/>
</dbReference>
<organism evidence="9">
    <name type="scientific">Fervidicoccus fontis</name>
    <dbReference type="NCBI Taxonomy" id="683846"/>
    <lineage>
        <taxon>Archaea</taxon>
        <taxon>Thermoproteota</taxon>
        <taxon>Thermoprotei</taxon>
        <taxon>Fervidicoccales</taxon>
        <taxon>Fervidicoccaceae</taxon>
        <taxon>Fervidicoccus</taxon>
    </lineage>
</organism>